<dbReference type="SUPFAM" id="SSF55729">
    <property type="entry name" value="Acyl-CoA N-acyltransferases (Nat)"/>
    <property type="match status" value="1"/>
</dbReference>
<evidence type="ECO:0000313" key="3">
    <source>
        <dbReference type="Proteomes" id="UP001529275"/>
    </source>
</evidence>
<dbReference type="Proteomes" id="UP001529275">
    <property type="component" value="Unassembled WGS sequence"/>
</dbReference>
<reference evidence="3" key="1">
    <citation type="submission" date="2023-06" db="EMBL/GenBank/DDBJ databases">
        <title>Identification and characterization of horizontal gene transfer across gut microbiota members of farm animals based on homology search.</title>
        <authorList>
            <person name="Zeman M."/>
            <person name="Kubasova T."/>
            <person name="Jahodarova E."/>
            <person name="Nykrynova M."/>
            <person name="Rychlik I."/>
        </authorList>
    </citation>
    <scope>NUCLEOTIDE SEQUENCE [LARGE SCALE GENOMIC DNA]</scope>
    <source>
        <strain evidence="3">ET341</strain>
    </source>
</reference>
<organism evidence="2 3">
    <name type="scientific">Massilimicrobiota timonensis</name>
    <dbReference type="NCBI Taxonomy" id="1776392"/>
    <lineage>
        <taxon>Bacteria</taxon>
        <taxon>Bacillati</taxon>
        <taxon>Bacillota</taxon>
        <taxon>Erysipelotrichia</taxon>
        <taxon>Erysipelotrichales</taxon>
        <taxon>Erysipelotrichaceae</taxon>
        <taxon>Massilimicrobiota</taxon>
    </lineage>
</organism>
<keyword evidence="2" id="KW-0808">Transferase</keyword>
<dbReference type="PANTHER" id="PTHR39173:SF1">
    <property type="entry name" value="ACETYLTRANSFERASE"/>
    <property type="match status" value="1"/>
</dbReference>
<keyword evidence="3" id="KW-1185">Reference proteome</keyword>
<dbReference type="PANTHER" id="PTHR39173">
    <property type="entry name" value="ACETYLTRANSFERASE"/>
    <property type="match status" value="1"/>
</dbReference>
<dbReference type="PROSITE" id="PS51186">
    <property type="entry name" value="GNAT"/>
    <property type="match status" value="1"/>
</dbReference>
<accession>A0ABT7UIH6</accession>
<keyword evidence="2" id="KW-0012">Acyltransferase</keyword>
<evidence type="ECO:0000313" key="2">
    <source>
        <dbReference type="EMBL" id="MDM8195737.1"/>
    </source>
</evidence>
<evidence type="ECO:0000259" key="1">
    <source>
        <dbReference type="PROSITE" id="PS51186"/>
    </source>
</evidence>
<dbReference type="Pfam" id="PF13302">
    <property type="entry name" value="Acetyltransf_3"/>
    <property type="match status" value="1"/>
</dbReference>
<dbReference type="CDD" id="cd04301">
    <property type="entry name" value="NAT_SF"/>
    <property type="match status" value="1"/>
</dbReference>
<proteinExistence type="predicted"/>
<protein>
    <submittedName>
        <fullName evidence="2">GNAT family N-acetyltransferase</fullName>
        <ecNumber evidence="2">2.3.1.-</ecNumber>
    </submittedName>
</protein>
<reference evidence="2 3" key="2">
    <citation type="submission" date="2023-06" db="EMBL/GenBank/DDBJ databases">
        <authorList>
            <person name="Zeman M."/>
            <person name="Kubasova T."/>
            <person name="Jahodarova E."/>
            <person name="Nykrynova M."/>
            <person name="Rychlik I."/>
        </authorList>
    </citation>
    <scope>NUCLEOTIDE SEQUENCE [LARGE SCALE GENOMIC DNA]</scope>
    <source>
        <strain evidence="2 3">ET341</strain>
    </source>
</reference>
<name>A0ABT7UIH6_9FIRM</name>
<dbReference type="Gene3D" id="3.40.630.30">
    <property type="match status" value="1"/>
</dbReference>
<dbReference type="GO" id="GO:0016746">
    <property type="term" value="F:acyltransferase activity"/>
    <property type="evidence" value="ECO:0007669"/>
    <property type="project" value="UniProtKB-KW"/>
</dbReference>
<dbReference type="RefSeq" id="WP_087305578.1">
    <property type="nucleotide sequence ID" value="NZ_JAUDCK010000014.1"/>
</dbReference>
<dbReference type="EC" id="2.3.1.-" evidence="2"/>
<gene>
    <name evidence="2" type="ORF">QUV98_05340</name>
</gene>
<dbReference type="EMBL" id="JAUDCK010000014">
    <property type="protein sequence ID" value="MDM8195737.1"/>
    <property type="molecule type" value="Genomic_DNA"/>
</dbReference>
<comment type="caution">
    <text evidence="2">The sequence shown here is derived from an EMBL/GenBank/DDBJ whole genome shotgun (WGS) entry which is preliminary data.</text>
</comment>
<dbReference type="InterPro" id="IPR000182">
    <property type="entry name" value="GNAT_dom"/>
</dbReference>
<sequence length="171" mass="19715">MEKGHLEFPDYHHEESMKALIQAMKDDHNPFGVNGAGSFESCSSYQEWISREKKNHLGIELEDGFVPGTEFLYVVNNQVIGCIHIRHCLNEALFKHGGHIGYSIHPDYRRQGYATDMLKQALQFCQQWEIEPVLITCHQDNVASRKTIEKCGGVFENQYDDILRFWIGGKK</sequence>
<dbReference type="InterPro" id="IPR016181">
    <property type="entry name" value="Acyl_CoA_acyltransferase"/>
</dbReference>
<feature type="domain" description="N-acetyltransferase" evidence="1">
    <location>
        <begin position="6"/>
        <end position="171"/>
    </location>
</feature>